<reference evidence="3" key="1">
    <citation type="journal article" date="2005" name="Nature">
        <title>The map-based sequence of the rice genome.</title>
        <authorList>
            <consortium name="International rice genome sequencing project (IRGSP)"/>
            <person name="Matsumoto T."/>
            <person name="Wu J."/>
            <person name="Kanamori H."/>
            <person name="Katayose Y."/>
            <person name="Fujisawa M."/>
            <person name="Namiki N."/>
            <person name="Mizuno H."/>
            <person name="Yamamoto K."/>
            <person name="Antonio B.A."/>
            <person name="Baba T."/>
            <person name="Sakata K."/>
            <person name="Nagamura Y."/>
            <person name="Aoki H."/>
            <person name="Arikawa K."/>
            <person name="Arita K."/>
            <person name="Bito T."/>
            <person name="Chiden Y."/>
            <person name="Fujitsuka N."/>
            <person name="Fukunaka R."/>
            <person name="Hamada M."/>
            <person name="Harada C."/>
            <person name="Hayashi A."/>
            <person name="Hijishita S."/>
            <person name="Honda M."/>
            <person name="Hosokawa S."/>
            <person name="Ichikawa Y."/>
            <person name="Idonuma A."/>
            <person name="Iijima M."/>
            <person name="Ikeda M."/>
            <person name="Ikeno M."/>
            <person name="Ito K."/>
            <person name="Ito S."/>
            <person name="Ito T."/>
            <person name="Ito Y."/>
            <person name="Ito Y."/>
            <person name="Iwabuchi A."/>
            <person name="Kamiya K."/>
            <person name="Karasawa W."/>
            <person name="Kurita K."/>
            <person name="Katagiri S."/>
            <person name="Kikuta A."/>
            <person name="Kobayashi H."/>
            <person name="Kobayashi N."/>
            <person name="Machita K."/>
            <person name="Maehara T."/>
            <person name="Masukawa M."/>
            <person name="Mizubayashi T."/>
            <person name="Mukai Y."/>
            <person name="Nagasaki H."/>
            <person name="Nagata Y."/>
            <person name="Naito S."/>
            <person name="Nakashima M."/>
            <person name="Nakama Y."/>
            <person name="Nakamichi Y."/>
            <person name="Nakamura M."/>
            <person name="Meguro A."/>
            <person name="Negishi M."/>
            <person name="Ohta I."/>
            <person name="Ohta T."/>
            <person name="Okamoto M."/>
            <person name="Ono N."/>
            <person name="Saji S."/>
            <person name="Sakaguchi M."/>
            <person name="Sakai K."/>
            <person name="Shibata M."/>
            <person name="Shimokawa T."/>
            <person name="Song J."/>
            <person name="Takazaki Y."/>
            <person name="Terasawa K."/>
            <person name="Tsugane M."/>
            <person name="Tsuji K."/>
            <person name="Ueda S."/>
            <person name="Waki K."/>
            <person name="Yamagata H."/>
            <person name="Yamamoto M."/>
            <person name="Yamamoto S."/>
            <person name="Yamane H."/>
            <person name="Yoshiki S."/>
            <person name="Yoshihara R."/>
            <person name="Yukawa K."/>
            <person name="Zhong H."/>
            <person name="Yano M."/>
            <person name="Yuan Q."/>
            <person name="Ouyang S."/>
            <person name="Liu J."/>
            <person name="Jones K.M."/>
            <person name="Gansberger K."/>
            <person name="Moffat K."/>
            <person name="Hill J."/>
            <person name="Bera J."/>
            <person name="Fadrosh D."/>
            <person name="Jin S."/>
            <person name="Johri S."/>
            <person name="Kim M."/>
            <person name="Overton L."/>
            <person name="Reardon M."/>
            <person name="Tsitrin T."/>
            <person name="Vuong H."/>
            <person name="Weaver B."/>
            <person name="Ciecko A."/>
            <person name="Tallon L."/>
            <person name="Jackson J."/>
            <person name="Pai G."/>
            <person name="Aken S.V."/>
            <person name="Utterback T."/>
            <person name="Reidmuller S."/>
            <person name="Feldblyum T."/>
            <person name="Hsiao J."/>
            <person name="Zismann V."/>
            <person name="Iobst S."/>
            <person name="de Vazeille A.R."/>
            <person name="Buell C.R."/>
            <person name="Ying K."/>
            <person name="Li Y."/>
            <person name="Lu T."/>
            <person name="Huang Y."/>
            <person name="Zhao Q."/>
            <person name="Feng Q."/>
            <person name="Zhang L."/>
            <person name="Zhu J."/>
            <person name="Weng Q."/>
            <person name="Mu J."/>
            <person name="Lu Y."/>
            <person name="Fan D."/>
            <person name="Liu Y."/>
            <person name="Guan J."/>
            <person name="Zhang Y."/>
            <person name="Yu S."/>
            <person name="Liu X."/>
            <person name="Zhang Y."/>
            <person name="Hong G."/>
            <person name="Han B."/>
            <person name="Choisne N."/>
            <person name="Demange N."/>
            <person name="Orjeda G."/>
            <person name="Samain S."/>
            <person name="Cattolico L."/>
            <person name="Pelletier E."/>
            <person name="Couloux A."/>
            <person name="Segurens B."/>
            <person name="Wincker P."/>
            <person name="D'Hont A."/>
            <person name="Scarpelli C."/>
            <person name="Weissenbach J."/>
            <person name="Salanoubat M."/>
            <person name="Quetier F."/>
            <person name="Yu Y."/>
            <person name="Kim H.R."/>
            <person name="Rambo T."/>
            <person name="Currie J."/>
            <person name="Collura K."/>
            <person name="Luo M."/>
            <person name="Yang T."/>
            <person name="Ammiraju J.S.S."/>
            <person name="Engler F."/>
            <person name="Soderlund C."/>
            <person name="Wing R.A."/>
            <person name="Palmer L.E."/>
            <person name="de la Bastide M."/>
            <person name="Spiegel L."/>
            <person name="Nascimento L."/>
            <person name="Zutavern T."/>
            <person name="O'Shaughnessy A."/>
            <person name="Dike S."/>
            <person name="Dedhia N."/>
            <person name="Preston R."/>
            <person name="Balija V."/>
            <person name="McCombie W.R."/>
            <person name="Chow T."/>
            <person name="Chen H."/>
            <person name="Chung M."/>
            <person name="Chen C."/>
            <person name="Shaw J."/>
            <person name="Wu H."/>
            <person name="Hsiao K."/>
            <person name="Chao Y."/>
            <person name="Chu M."/>
            <person name="Cheng C."/>
            <person name="Hour A."/>
            <person name="Lee P."/>
            <person name="Lin S."/>
            <person name="Lin Y."/>
            <person name="Liou J."/>
            <person name="Liu S."/>
            <person name="Hsing Y."/>
            <person name="Raghuvanshi S."/>
            <person name="Mohanty A."/>
            <person name="Bharti A.K."/>
            <person name="Gaur A."/>
            <person name="Gupta V."/>
            <person name="Kumar D."/>
            <person name="Ravi V."/>
            <person name="Vij S."/>
            <person name="Kapur A."/>
            <person name="Khurana P."/>
            <person name="Khurana P."/>
            <person name="Khurana J.P."/>
            <person name="Tyagi A.K."/>
            <person name="Gaikwad K."/>
            <person name="Singh A."/>
            <person name="Dalal V."/>
            <person name="Srivastava S."/>
            <person name="Dixit A."/>
            <person name="Pal A.K."/>
            <person name="Ghazi I.A."/>
            <person name="Yadav M."/>
            <person name="Pandit A."/>
            <person name="Bhargava A."/>
            <person name="Sureshbabu K."/>
            <person name="Batra K."/>
            <person name="Sharma T.R."/>
            <person name="Mohapatra T."/>
            <person name="Singh N.K."/>
            <person name="Messing J."/>
            <person name="Nelson A.B."/>
            <person name="Fuks G."/>
            <person name="Kavchok S."/>
            <person name="Keizer G."/>
            <person name="Linton E."/>
            <person name="Llaca V."/>
            <person name="Song R."/>
            <person name="Tanyolac B."/>
            <person name="Young S."/>
            <person name="Ho-Il K."/>
            <person name="Hahn J.H."/>
            <person name="Sangsakoo G."/>
            <person name="Vanavichit A."/>
            <person name="de Mattos Luiz.A.T."/>
            <person name="Zimmer P.D."/>
            <person name="Malone G."/>
            <person name="Dellagostin O."/>
            <person name="de Oliveira A.C."/>
            <person name="Bevan M."/>
            <person name="Bancroft I."/>
            <person name="Minx P."/>
            <person name="Cordum H."/>
            <person name="Wilson R."/>
            <person name="Cheng Z."/>
            <person name="Jin W."/>
            <person name="Jiang J."/>
            <person name="Leong S.A."/>
            <person name="Iwama H."/>
            <person name="Gojobori T."/>
            <person name="Itoh T."/>
            <person name="Niimura Y."/>
            <person name="Fujii Y."/>
            <person name="Habara T."/>
            <person name="Sakai H."/>
            <person name="Sato Y."/>
            <person name="Wilson G."/>
            <person name="Kumar K."/>
            <person name="McCouch S."/>
            <person name="Juretic N."/>
            <person name="Hoen D."/>
            <person name="Wright S."/>
            <person name="Bruskiewich R."/>
            <person name="Bureau T."/>
            <person name="Miyao A."/>
            <person name="Hirochika H."/>
            <person name="Nishikawa T."/>
            <person name="Kadowaki K."/>
            <person name="Sugiura M."/>
            <person name="Burr B."/>
            <person name="Sasaki T."/>
        </authorList>
    </citation>
    <scope>NUCLEOTIDE SEQUENCE [LARGE SCALE GENOMIC DNA]</scope>
    <source>
        <strain evidence="3">cv. Nipponbare</strain>
    </source>
</reference>
<dbReference type="Proteomes" id="UP000000763">
    <property type="component" value="Chromosome 4"/>
</dbReference>
<feature type="compositionally biased region" description="Polar residues" evidence="1">
    <location>
        <begin position="10"/>
        <end position="29"/>
    </location>
</feature>
<sequence length="29" mass="3147">MAQPPLLMNRAQTPMTATEVDSSSQSIKI</sequence>
<organism evidence="2 3">
    <name type="scientific">Oryza sativa subsp. japonica</name>
    <name type="common">Rice</name>
    <dbReference type="NCBI Taxonomy" id="39947"/>
    <lineage>
        <taxon>Eukaryota</taxon>
        <taxon>Viridiplantae</taxon>
        <taxon>Streptophyta</taxon>
        <taxon>Embryophyta</taxon>
        <taxon>Tracheophyta</taxon>
        <taxon>Spermatophyta</taxon>
        <taxon>Magnoliopsida</taxon>
        <taxon>Liliopsida</taxon>
        <taxon>Poales</taxon>
        <taxon>Poaceae</taxon>
        <taxon>BOP clade</taxon>
        <taxon>Oryzoideae</taxon>
        <taxon>Oryzeae</taxon>
        <taxon>Oryzinae</taxon>
        <taxon>Oryza</taxon>
        <taxon>Oryza sativa</taxon>
    </lineage>
</organism>
<dbReference type="AlphaFoldDB" id="Q7XK26"/>
<evidence type="ECO:0000313" key="2">
    <source>
        <dbReference type="EMBL" id="CAE05877.3"/>
    </source>
</evidence>
<dbReference type="EMBL" id="AL606595">
    <property type="protein sequence ID" value="CAE05877.3"/>
    <property type="molecule type" value="Genomic_DNA"/>
</dbReference>
<gene>
    <name evidence="2" type="primary">OSJNBa0044K18.19</name>
</gene>
<reference evidence="3" key="2">
    <citation type="journal article" date="2008" name="Nucleic Acids Res.">
        <title>The rice annotation project database (RAP-DB): 2008 update.</title>
        <authorList>
            <consortium name="The rice annotation project (RAP)"/>
        </authorList>
    </citation>
    <scope>GENOME REANNOTATION</scope>
    <source>
        <strain evidence="3">cv. Nipponbare</strain>
    </source>
</reference>
<evidence type="ECO:0000313" key="3">
    <source>
        <dbReference type="Proteomes" id="UP000000763"/>
    </source>
</evidence>
<feature type="region of interest" description="Disordered" evidence="1">
    <location>
        <begin position="1"/>
        <end position="29"/>
    </location>
</feature>
<evidence type="ECO:0000256" key="1">
    <source>
        <dbReference type="SAM" id="MobiDB-lite"/>
    </source>
</evidence>
<accession>Q7XK26</accession>
<name>Q7XK26_ORYSJ</name>
<protein>
    <submittedName>
        <fullName evidence="2">OSJNBa0044K18.19 protein</fullName>
    </submittedName>
</protein>
<proteinExistence type="predicted"/>